<dbReference type="SUPFAM" id="SSF58104">
    <property type="entry name" value="Methyl-accepting chemotaxis protein (MCP) signaling domain"/>
    <property type="match status" value="1"/>
</dbReference>
<dbReference type="SMART" id="SM00091">
    <property type="entry name" value="PAS"/>
    <property type="match status" value="2"/>
</dbReference>
<dbReference type="Proteomes" id="UP000540787">
    <property type="component" value="Unassembled WGS sequence"/>
</dbReference>
<evidence type="ECO:0000259" key="3">
    <source>
        <dbReference type="PROSITE" id="PS50112"/>
    </source>
</evidence>
<feature type="domain" description="Methyl-accepting transducer" evidence="2">
    <location>
        <begin position="257"/>
        <end position="445"/>
    </location>
</feature>
<dbReference type="PANTHER" id="PTHR24422">
    <property type="entry name" value="CHEMOTAXIS PROTEIN METHYLTRANSFERASE"/>
    <property type="match status" value="1"/>
</dbReference>
<dbReference type="PROSITE" id="PS50113">
    <property type="entry name" value="PAC"/>
    <property type="match status" value="1"/>
</dbReference>
<name>A0A7W9X1C9_9BURK</name>
<sequence length="445" mass="48825">MQAPNDNLQEMAMAAMTAIDRAQAVIEFDLEGRILHANRNFLLTLGYEQEQVIGRQHAIFCEPAYQRSPEYRMFWHSLAKGEFHTGEFKRIRSDGAPVWIQATYSPIFDADGKPVKVVKFATDITEQKLLAAESRGKLDAIGRSQAVIEFDMRGNVLSANENFLRTMGYTEDEIVGRHHTLFCDPELAKSAEYRHFWADLGQGRFQAGRFQRRGKHDADIWIQATYNPILDATGKPYKVVKFAMDVTAQVRREELVSTKIDAIGTALDGLGRSITTIADGARDSAAMAARTQDGAASGSRLLERSKGAMQAIQTSSGDVREIIDTITSIAGQTHLLAFNAAIEAARAGEHGRGFSVVANEVRKLAEKSALAAREISKLINETVSRVDEGTRLAGDVEDAFERILESVAATSSSIAGIGSATHHQADSTRDASRLLAELEAVARER</sequence>
<keyword evidence="1" id="KW-0807">Transducer</keyword>
<protein>
    <submittedName>
        <fullName evidence="5">Methyl-accepting chemotaxis protein</fullName>
    </submittedName>
</protein>
<dbReference type="InterPro" id="IPR004089">
    <property type="entry name" value="MCPsignal_dom"/>
</dbReference>
<gene>
    <name evidence="5" type="ORF">HD842_002836</name>
</gene>
<accession>A0A7W9X1C9</accession>
<evidence type="ECO:0000313" key="5">
    <source>
        <dbReference type="EMBL" id="MBB6134678.1"/>
    </source>
</evidence>
<dbReference type="SUPFAM" id="SSF55785">
    <property type="entry name" value="PYP-like sensor domain (PAS domain)"/>
    <property type="match status" value="2"/>
</dbReference>
<evidence type="ECO:0000256" key="1">
    <source>
        <dbReference type="PROSITE-ProRule" id="PRU00284"/>
    </source>
</evidence>
<dbReference type="Gene3D" id="3.30.450.20">
    <property type="entry name" value="PAS domain"/>
    <property type="match status" value="2"/>
</dbReference>
<dbReference type="RefSeq" id="WP_308638449.1">
    <property type="nucleotide sequence ID" value="NZ_JACHBX010000003.1"/>
</dbReference>
<dbReference type="CDD" id="cd00130">
    <property type="entry name" value="PAS"/>
    <property type="match status" value="2"/>
</dbReference>
<dbReference type="InterPro" id="IPR001610">
    <property type="entry name" value="PAC"/>
</dbReference>
<dbReference type="GO" id="GO:0004888">
    <property type="term" value="F:transmembrane signaling receptor activity"/>
    <property type="evidence" value="ECO:0007669"/>
    <property type="project" value="InterPro"/>
</dbReference>
<feature type="domain" description="PAC" evidence="4">
    <location>
        <begin position="84"/>
        <end position="136"/>
    </location>
</feature>
<evidence type="ECO:0000313" key="6">
    <source>
        <dbReference type="Proteomes" id="UP000540787"/>
    </source>
</evidence>
<dbReference type="InterPro" id="IPR035965">
    <property type="entry name" value="PAS-like_dom_sf"/>
</dbReference>
<dbReference type="SMART" id="SM00283">
    <property type="entry name" value="MA"/>
    <property type="match status" value="1"/>
</dbReference>
<dbReference type="Gene3D" id="1.10.287.950">
    <property type="entry name" value="Methyl-accepting chemotaxis protein"/>
    <property type="match status" value="1"/>
</dbReference>
<dbReference type="GO" id="GO:0007165">
    <property type="term" value="P:signal transduction"/>
    <property type="evidence" value="ECO:0007669"/>
    <property type="project" value="UniProtKB-KW"/>
</dbReference>
<dbReference type="InterPro" id="IPR050903">
    <property type="entry name" value="Bact_Chemotaxis_MeTrfase"/>
</dbReference>
<dbReference type="EMBL" id="JACHBX010000003">
    <property type="protein sequence ID" value="MBB6134678.1"/>
    <property type="molecule type" value="Genomic_DNA"/>
</dbReference>
<evidence type="ECO:0000259" key="2">
    <source>
        <dbReference type="PROSITE" id="PS50111"/>
    </source>
</evidence>
<dbReference type="NCBIfam" id="TIGR00229">
    <property type="entry name" value="sensory_box"/>
    <property type="match status" value="2"/>
</dbReference>
<comment type="caution">
    <text evidence="5">The sequence shown here is derived from an EMBL/GenBank/DDBJ whole genome shotgun (WGS) entry which is preliminary data.</text>
</comment>
<dbReference type="PROSITE" id="PS50112">
    <property type="entry name" value="PAS"/>
    <property type="match status" value="2"/>
</dbReference>
<feature type="domain" description="PAS" evidence="3">
    <location>
        <begin position="25"/>
        <end position="56"/>
    </location>
</feature>
<dbReference type="Pfam" id="PF08447">
    <property type="entry name" value="PAS_3"/>
    <property type="match status" value="2"/>
</dbReference>
<dbReference type="Pfam" id="PF00015">
    <property type="entry name" value="MCPsignal"/>
    <property type="match status" value="1"/>
</dbReference>
<dbReference type="InterPro" id="IPR000014">
    <property type="entry name" value="PAS"/>
</dbReference>
<dbReference type="InterPro" id="IPR013655">
    <property type="entry name" value="PAS_fold_3"/>
</dbReference>
<dbReference type="GO" id="GO:0006935">
    <property type="term" value="P:chemotaxis"/>
    <property type="evidence" value="ECO:0007669"/>
    <property type="project" value="InterPro"/>
</dbReference>
<dbReference type="SMART" id="SM00086">
    <property type="entry name" value="PAC"/>
    <property type="match status" value="2"/>
</dbReference>
<dbReference type="InterPro" id="IPR000700">
    <property type="entry name" value="PAS-assoc_C"/>
</dbReference>
<evidence type="ECO:0000259" key="4">
    <source>
        <dbReference type="PROSITE" id="PS50113"/>
    </source>
</evidence>
<dbReference type="PRINTS" id="PR00260">
    <property type="entry name" value="CHEMTRNSDUCR"/>
</dbReference>
<reference evidence="5 6" key="1">
    <citation type="submission" date="2020-08" db="EMBL/GenBank/DDBJ databases">
        <title>The Agave Microbiome: Exploring the role of microbial communities in plant adaptations to desert environments.</title>
        <authorList>
            <person name="Partida-Martinez L.P."/>
        </authorList>
    </citation>
    <scope>NUCLEOTIDE SEQUENCE [LARGE SCALE GENOMIC DNA]</scope>
    <source>
        <strain evidence="5 6">AT3.2</strain>
    </source>
</reference>
<keyword evidence="6" id="KW-1185">Reference proteome</keyword>
<dbReference type="PROSITE" id="PS50111">
    <property type="entry name" value="CHEMOTAXIS_TRANSDUC_2"/>
    <property type="match status" value="1"/>
</dbReference>
<dbReference type="GO" id="GO:0016020">
    <property type="term" value="C:membrane"/>
    <property type="evidence" value="ECO:0007669"/>
    <property type="project" value="InterPro"/>
</dbReference>
<feature type="domain" description="PAS" evidence="3">
    <location>
        <begin position="147"/>
        <end position="186"/>
    </location>
</feature>
<dbReference type="AlphaFoldDB" id="A0A7W9X1C9"/>
<organism evidence="5 6">
    <name type="scientific">Massilia aurea</name>
    <dbReference type="NCBI Taxonomy" id="373040"/>
    <lineage>
        <taxon>Bacteria</taxon>
        <taxon>Pseudomonadati</taxon>
        <taxon>Pseudomonadota</taxon>
        <taxon>Betaproteobacteria</taxon>
        <taxon>Burkholderiales</taxon>
        <taxon>Oxalobacteraceae</taxon>
        <taxon>Telluria group</taxon>
        <taxon>Massilia</taxon>
    </lineage>
</organism>
<proteinExistence type="predicted"/>
<dbReference type="PANTHER" id="PTHR24422:SF10">
    <property type="entry name" value="CHEMOTAXIS PROTEIN METHYLTRANSFERASE 2"/>
    <property type="match status" value="1"/>
</dbReference>
<dbReference type="InterPro" id="IPR004090">
    <property type="entry name" value="Chemotax_Me-accpt_rcpt"/>
</dbReference>